<dbReference type="InterPro" id="IPR016035">
    <property type="entry name" value="Acyl_Trfase/lysoPLipase"/>
</dbReference>
<feature type="domain" description="PNPLA" evidence="5">
    <location>
        <begin position="23"/>
        <end position="190"/>
    </location>
</feature>
<dbReference type="Proteomes" id="UP000282818">
    <property type="component" value="Unassembled WGS sequence"/>
</dbReference>
<sequence length="304" mass="33371">MSDSVFRVDTPANHPHNHPSVVPVLAGGGSRLSAHIGILSALEELDYRFPALVGVSGGSVVGALFCAGYSLEQLRVIAEETDFRQFLGQGFFRLLRTGGLSSGDLFEQWLDEKLDGKTFSQLSGDFHVVATDLRASKPVVFNRANSPDMKVSLAVRFSMSIPLLFSFKEYKQQLLVDGSILSEEALQRDWAGNGTPVLVFRLSCVQHAPRDAKPPLIPLVSHLSLLIRTFMTTMSQEYISETFWQQTIVVHTGSISPVEFNITPEQKNALFKAGYDTAKRIVPLKVARQQTASSPSSSFAPSTR</sequence>
<comment type="caution">
    <text evidence="4">Lacks conserved residue(s) required for the propagation of feature annotation.</text>
</comment>
<keyword evidence="1 4" id="KW-0378">Hydrolase</keyword>
<evidence type="ECO:0000256" key="2">
    <source>
        <dbReference type="ARBA" id="ARBA00022963"/>
    </source>
</evidence>
<dbReference type="SUPFAM" id="SSF52151">
    <property type="entry name" value="FabD/lysophospholipase-like"/>
    <property type="match status" value="1"/>
</dbReference>
<gene>
    <name evidence="6" type="ORF">EOE65_04285</name>
</gene>
<keyword evidence="3 4" id="KW-0443">Lipid metabolism</keyword>
<protein>
    <submittedName>
        <fullName evidence="6">Phospholipase</fullName>
    </submittedName>
</protein>
<dbReference type="AlphaFoldDB" id="A0A437QED8"/>
<evidence type="ECO:0000313" key="6">
    <source>
        <dbReference type="EMBL" id="RVU32881.1"/>
    </source>
</evidence>
<dbReference type="PROSITE" id="PS51635">
    <property type="entry name" value="PNPLA"/>
    <property type="match status" value="1"/>
</dbReference>
<comment type="caution">
    <text evidence="6">The sequence shown here is derived from an EMBL/GenBank/DDBJ whole genome shotgun (WGS) entry which is preliminary data.</text>
</comment>
<reference evidence="6 7" key="1">
    <citation type="submission" date="2019-01" db="EMBL/GenBank/DDBJ databases">
        <authorList>
            <person name="Chen W.-M."/>
        </authorList>
    </citation>
    <scope>NUCLEOTIDE SEQUENCE [LARGE SCALE GENOMIC DNA]</scope>
    <source>
        <strain evidence="6 7">HPM-16</strain>
    </source>
</reference>
<dbReference type="EMBL" id="SACQ01000001">
    <property type="protein sequence ID" value="RVU32881.1"/>
    <property type="molecule type" value="Genomic_DNA"/>
</dbReference>
<proteinExistence type="predicted"/>
<accession>A0A437QED8</accession>
<evidence type="ECO:0000256" key="3">
    <source>
        <dbReference type="ARBA" id="ARBA00023098"/>
    </source>
</evidence>
<evidence type="ECO:0000256" key="4">
    <source>
        <dbReference type="PROSITE-ProRule" id="PRU01161"/>
    </source>
</evidence>
<feature type="active site" description="Nucleophile" evidence="4">
    <location>
        <position position="56"/>
    </location>
</feature>
<dbReference type="PANTHER" id="PTHR14226:SF78">
    <property type="entry name" value="SLR0060 PROTEIN"/>
    <property type="match status" value="1"/>
</dbReference>
<dbReference type="InterPro" id="IPR050301">
    <property type="entry name" value="NTE"/>
</dbReference>
<dbReference type="InterPro" id="IPR002641">
    <property type="entry name" value="PNPLA_dom"/>
</dbReference>
<dbReference type="Gene3D" id="3.40.1090.10">
    <property type="entry name" value="Cytosolic phospholipase A2 catalytic domain"/>
    <property type="match status" value="2"/>
</dbReference>
<feature type="short sequence motif" description="GXSXG" evidence="4">
    <location>
        <begin position="54"/>
        <end position="58"/>
    </location>
</feature>
<evidence type="ECO:0000313" key="7">
    <source>
        <dbReference type="Proteomes" id="UP000282818"/>
    </source>
</evidence>
<name>A0A437QED8_9GAMM</name>
<organism evidence="6 7">
    <name type="scientific">Neptunomonas marina</name>
    <dbReference type="NCBI Taxonomy" id="1815562"/>
    <lineage>
        <taxon>Bacteria</taxon>
        <taxon>Pseudomonadati</taxon>
        <taxon>Pseudomonadota</taxon>
        <taxon>Gammaproteobacteria</taxon>
        <taxon>Oceanospirillales</taxon>
        <taxon>Oceanospirillaceae</taxon>
        <taxon>Neptunomonas</taxon>
    </lineage>
</organism>
<keyword evidence="2 4" id="KW-0442">Lipid degradation</keyword>
<dbReference type="Pfam" id="PF01734">
    <property type="entry name" value="Patatin"/>
    <property type="match status" value="1"/>
</dbReference>
<dbReference type="RefSeq" id="WP_127693049.1">
    <property type="nucleotide sequence ID" value="NZ_SACQ01000001.1"/>
</dbReference>
<keyword evidence="7" id="KW-1185">Reference proteome</keyword>
<feature type="active site" description="Proton acceptor" evidence="4">
    <location>
        <position position="177"/>
    </location>
</feature>
<evidence type="ECO:0000259" key="5">
    <source>
        <dbReference type="PROSITE" id="PS51635"/>
    </source>
</evidence>
<dbReference type="PANTHER" id="PTHR14226">
    <property type="entry name" value="NEUROPATHY TARGET ESTERASE/SWISS CHEESE D.MELANOGASTER"/>
    <property type="match status" value="1"/>
</dbReference>
<dbReference type="GO" id="GO:0016042">
    <property type="term" value="P:lipid catabolic process"/>
    <property type="evidence" value="ECO:0007669"/>
    <property type="project" value="UniProtKB-UniRule"/>
</dbReference>
<evidence type="ECO:0000256" key="1">
    <source>
        <dbReference type="ARBA" id="ARBA00022801"/>
    </source>
</evidence>
<dbReference type="GO" id="GO:0016787">
    <property type="term" value="F:hydrolase activity"/>
    <property type="evidence" value="ECO:0007669"/>
    <property type="project" value="UniProtKB-UniRule"/>
</dbReference>